<keyword evidence="2" id="KW-1185">Reference proteome</keyword>
<evidence type="ECO:0000313" key="2">
    <source>
        <dbReference type="Proteomes" id="UP000192527"/>
    </source>
</evidence>
<dbReference type="RefSeq" id="WP_085030982.1">
    <property type="nucleotide sequence ID" value="NZ_CP020772.1"/>
</dbReference>
<dbReference type="Proteomes" id="UP000192527">
    <property type="component" value="Chromosome"/>
</dbReference>
<dbReference type="STRING" id="402384.HM131_17510"/>
<proteinExistence type="predicted"/>
<dbReference type="OrthoDB" id="2676051at2"/>
<gene>
    <name evidence="1" type="ORF">HM131_17510</name>
</gene>
<dbReference type="AlphaFoldDB" id="A0A1W5ZZ10"/>
<dbReference type="EMBL" id="CP020772">
    <property type="protein sequence ID" value="ARI78523.1"/>
    <property type="molecule type" value="Genomic_DNA"/>
</dbReference>
<protein>
    <submittedName>
        <fullName evidence="1">Uncharacterized protein</fullName>
    </submittedName>
</protein>
<name>A0A1W5ZZ10_9BACI</name>
<sequence length="464" mass="54921">MPLPTITVRDQQQVQPLHVSQMTIYKQCKIIDAKDESGQSYYIFFHNDQYLNYVRPKKVTKRSHVTHALKKGITLPAPHPLIDATLSSNPQVKKQDFNDLFKKLQTQYNAQETTLIATYFESFIKKEKLAHFIQTLFYKERRDGKWFSCYRIYHLLKDFSPNHPLVDTFSGNLDFTRYDSRYKNNDENLLAKDPIYVEKNLYPYRFQTTTFHQLTALYKSQSRWIDLIGIHITHLTKTKTSEDYKVLVALIDDHFNEEKRLGILKDLYKRGVEIEPLIQDLLYSYVKSERPEEAISLIGQHQISMEPSLTKALLDIEKKKDISEQSISPEGWRTFTLALFESEDPQASEILHEAVSSLLNNHEIPYLSKWIRPLRDFQQAKPLIENIDEMNRIAEDPNQQRRLGELFYFFHQPEKAIECMSWDMELYVEDPQPVQWLAKLYHETGMEEEHHAYKQLYIDMVKRA</sequence>
<evidence type="ECO:0000313" key="1">
    <source>
        <dbReference type="EMBL" id="ARI78523.1"/>
    </source>
</evidence>
<accession>A0A1W5ZZ10</accession>
<dbReference type="KEGG" id="hmn:HM131_17510"/>
<organism evidence="1 2">
    <name type="scientific">Halobacillus mangrovi</name>
    <dbReference type="NCBI Taxonomy" id="402384"/>
    <lineage>
        <taxon>Bacteria</taxon>
        <taxon>Bacillati</taxon>
        <taxon>Bacillota</taxon>
        <taxon>Bacilli</taxon>
        <taxon>Bacillales</taxon>
        <taxon>Bacillaceae</taxon>
        <taxon>Halobacillus</taxon>
    </lineage>
</organism>
<reference evidence="1 2" key="1">
    <citation type="submission" date="2017-04" db="EMBL/GenBank/DDBJ databases">
        <title>The whole genome sequencing and assembly of Halobacillus mangrovi strain.</title>
        <authorList>
            <person name="Lee S.-J."/>
            <person name="Park M.-K."/>
            <person name="Kim J.-Y."/>
            <person name="Lee Y.-J."/>
            <person name="Yi H."/>
            <person name="Bahn Y.-S."/>
            <person name="Kim J.F."/>
            <person name="Lee D.-W."/>
        </authorList>
    </citation>
    <scope>NUCLEOTIDE SEQUENCE [LARGE SCALE GENOMIC DNA]</scope>
    <source>
        <strain evidence="1 2">KTB 131</strain>
    </source>
</reference>